<comment type="caution">
    <text evidence="3">The sequence shown here is derived from an EMBL/GenBank/DDBJ whole genome shotgun (WGS) entry which is preliminary data.</text>
</comment>
<evidence type="ECO:0000256" key="1">
    <source>
        <dbReference type="SAM" id="MobiDB-lite"/>
    </source>
</evidence>
<dbReference type="PANTHER" id="PTHR35519:SF2">
    <property type="entry name" value="PH DOMAIN PROTEIN"/>
    <property type="match status" value="1"/>
</dbReference>
<sequence length="243" mass="26263">MASLATGFLNKKVKENIKRRAKAYEPQDPYYIITTNANGKESKKRRDPPPGLTKQQSKLYLKIARRAHYLDKGIRIGGFRFGYTFILGLIPGVGDAADAALNWFLVVRPAKNGFELPKWLVSQMLVNNAISAGVGLVPFAGDIMLAIWKANSRNAKLLEEYLRVVGEAQISQGLPNVTKGNPAAAPSGSSSVVHPGQADARADAGEVITTSQGKLNTSTASQATPAAVEESRKSRFSLRGRKN</sequence>
<dbReference type="PANTHER" id="PTHR35519">
    <property type="entry name" value="MEMBRANE PROTEINS"/>
    <property type="match status" value="1"/>
</dbReference>
<proteinExistence type="predicted"/>
<protein>
    <submittedName>
        <fullName evidence="3">Uncharacterized protein</fullName>
    </submittedName>
</protein>
<dbReference type="Proteomes" id="UP000077671">
    <property type="component" value="Unassembled WGS sequence"/>
</dbReference>
<organism evidence="3 4">
    <name type="scientific">Tilletia caries</name>
    <name type="common">wheat bunt fungus</name>
    <dbReference type="NCBI Taxonomy" id="13290"/>
    <lineage>
        <taxon>Eukaryota</taxon>
        <taxon>Fungi</taxon>
        <taxon>Dikarya</taxon>
        <taxon>Basidiomycota</taxon>
        <taxon>Ustilaginomycotina</taxon>
        <taxon>Exobasidiomycetes</taxon>
        <taxon>Tilletiales</taxon>
        <taxon>Tilletiaceae</taxon>
        <taxon>Tilletia</taxon>
    </lineage>
</organism>
<gene>
    <name evidence="3" type="ORF">A4X03_0g3299</name>
    <name evidence="2" type="ORF">JKIAZH3_G3314</name>
</gene>
<feature type="region of interest" description="Disordered" evidence="1">
    <location>
        <begin position="175"/>
        <end position="243"/>
    </location>
</feature>
<dbReference type="EMBL" id="CAJHJG010003582">
    <property type="protein sequence ID" value="CAD6933358.1"/>
    <property type="molecule type" value="Genomic_DNA"/>
</dbReference>
<evidence type="ECO:0000313" key="4">
    <source>
        <dbReference type="Proteomes" id="UP000077671"/>
    </source>
</evidence>
<accession>A0A177UNQ5</accession>
<reference evidence="3" key="1">
    <citation type="submission" date="2016-04" db="EMBL/GenBank/DDBJ databases">
        <authorList>
            <person name="Nguyen H.D."/>
            <person name="Kesanakurti P."/>
            <person name="Cullis J."/>
            <person name="Levesque C.A."/>
            <person name="Hambleton S."/>
        </authorList>
    </citation>
    <scope>NUCLEOTIDE SEQUENCE</scope>
    <source>
        <strain evidence="3">DAOMC 238032</strain>
    </source>
</reference>
<keyword evidence="5" id="KW-1185">Reference proteome</keyword>
<reference evidence="2" key="3">
    <citation type="submission" date="2020-10" db="EMBL/GenBank/DDBJ databases">
        <authorList>
            <person name="Sedaghatjoo S."/>
        </authorList>
    </citation>
    <scope>NUCLEOTIDE SEQUENCE</scope>
    <source>
        <strain evidence="2">AZH3</strain>
    </source>
</reference>
<feature type="compositionally biased region" description="Polar residues" evidence="1">
    <location>
        <begin position="208"/>
        <end position="224"/>
    </location>
</feature>
<dbReference type="AlphaFoldDB" id="A0A177UNQ5"/>
<feature type="region of interest" description="Disordered" evidence="1">
    <location>
        <begin position="35"/>
        <end position="54"/>
    </location>
</feature>
<feature type="compositionally biased region" description="Low complexity" evidence="1">
    <location>
        <begin position="182"/>
        <end position="196"/>
    </location>
</feature>
<evidence type="ECO:0000313" key="5">
    <source>
        <dbReference type="Proteomes" id="UP000836402"/>
    </source>
</evidence>
<feature type="compositionally biased region" description="Basic residues" evidence="1">
    <location>
        <begin position="234"/>
        <end position="243"/>
    </location>
</feature>
<dbReference type="InterPro" id="IPR025187">
    <property type="entry name" value="DUF4112"/>
</dbReference>
<name>A0A177UNQ5_9BASI</name>
<dbReference type="Proteomes" id="UP000836402">
    <property type="component" value="Unassembled WGS sequence"/>
</dbReference>
<evidence type="ECO:0000313" key="2">
    <source>
        <dbReference type="EMBL" id="CAD6933358.1"/>
    </source>
</evidence>
<evidence type="ECO:0000313" key="3">
    <source>
        <dbReference type="EMBL" id="KAE8261389.1"/>
    </source>
</evidence>
<dbReference type="EMBL" id="LWDD02000371">
    <property type="protein sequence ID" value="KAE8261389.1"/>
    <property type="molecule type" value="Genomic_DNA"/>
</dbReference>
<dbReference type="Pfam" id="PF13430">
    <property type="entry name" value="DUF4112"/>
    <property type="match status" value="1"/>
</dbReference>
<reference evidence="3" key="2">
    <citation type="journal article" date="2019" name="IMA Fungus">
        <title>Genome sequencing and comparison of five Tilletia species to identify candidate genes for the detection of regulated species infecting wheat.</title>
        <authorList>
            <person name="Nguyen H.D.T."/>
            <person name="Sultana T."/>
            <person name="Kesanakurti P."/>
            <person name="Hambleton S."/>
        </authorList>
    </citation>
    <scope>NUCLEOTIDE SEQUENCE</scope>
    <source>
        <strain evidence="3">DAOMC 238032</strain>
    </source>
</reference>